<reference evidence="3" key="1">
    <citation type="submission" date="2016-06" db="UniProtKB">
        <authorList>
            <consortium name="WormBaseParasite"/>
        </authorList>
    </citation>
    <scope>IDENTIFICATION</scope>
</reference>
<dbReference type="AlphaFoldDB" id="A0A183E151"/>
<evidence type="ECO:0000313" key="1">
    <source>
        <dbReference type="EMBL" id="VDN24613.1"/>
    </source>
</evidence>
<protein>
    <submittedName>
        <fullName evidence="3">SAM domain-containing protein</fullName>
    </submittedName>
</protein>
<evidence type="ECO:0000313" key="3">
    <source>
        <dbReference type="WBParaSite" id="GPUH_0001471101-mRNA-1"/>
    </source>
</evidence>
<accession>A0A183E151</accession>
<dbReference type="Proteomes" id="UP000271098">
    <property type="component" value="Unassembled WGS sequence"/>
</dbReference>
<reference evidence="1 2" key="2">
    <citation type="submission" date="2018-11" db="EMBL/GenBank/DDBJ databases">
        <authorList>
            <consortium name="Pathogen Informatics"/>
        </authorList>
    </citation>
    <scope>NUCLEOTIDE SEQUENCE [LARGE SCALE GENOMIC DNA]</scope>
</reference>
<dbReference type="WBParaSite" id="GPUH_0001471101-mRNA-1">
    <property type="protein sequence ID" value="GPUH_0001471101-mRNA-1"/>
    <property type="gene ID" value="GPUH_0001471101"/>
</dbReference>
<name>A0A183E151_9BILA</name>
<sequence>MEANTVLGTVQLEIPTFAERWNTADLVMWINSRNEPIKTLLEQVEAEVSEAHSSFAESRSEVERIKKSLLYSILCSKHIFPVNYIFHLMPGQRGTGGCLYRLN</sequence>
<organism evidence="3">
    <name type="scientific">Gongylonema pulchrum</name>
    <dbReference type="NCBI Taxonomy" id="637853"/>
    <lineage>
        <taxon>Eukaryota</taxon>
        <taxon>Metazoa</taxon>
        <taxon>Ecdysozoa</taxon>
        <taxon>Nematoda</taxon>
        <taxon>Chromadorea</taxon>
        <taxon>Rhabditida</taxon>
        <taxon>Spirurina</taxon>
        <taxon>Spiruromorpha</taxon>
        <taxon>Spiruroidea</taxon>
        <taxon>Gongylonematidae</taxon>
        <taxon>Gongylonema</taxon>
    </lineage>
</organism>
<keyword evidence="2" id="KW-1185">Reference proteome</keyword>
<gene>
    <name evidence="1" type="ORF">GPUH_LOCUS14691</name>
</gene>
<evidence type="ECO:0000313" key="2">
    <source>
        <dbReference type="Proteomes" id="UP000271098"/>
    </source>
</evidence>
<proteinExistence type="predicted"/>
<dbReference type="EMBL" id="UYRT01081550">
    <property type="protein sequence ID" value="VDN24613.1"/>
    <property type="molecule type" value="Genomic_DNA"/>
</dbReference>